<dbReference type="Gene3D" id="1.25.40.10">
    <property type="entry name" value="Tetratricopeptide repeat domain"/>
    <property type="match status" value="1"/>
</dbReference>
<reference evidence="3 4" key="1">
    <citation type="submission" date="2014-12" db="EMBL/GenBank/DDBJ databases">
        <title>Whole genome sequencing of Sphingobium xenophagum OW59.</title>
        <authorList>
            <person name="Ohta Y."/>
            <person name="Nishi S."/>
            <person name="Hatada Y."/>
        </authorList>
    </citation>
    <scope>NUCLEOTIDE SEQUENCE [LARGE SCALE GENOMIC DNA]</scope>
    <source>
        <strain evidence="3 4">OW59</strain>
    </source>
</reference>
<proteinExistence type="predicted"/>
<dbReference type="GO" id="GO:0016757">
    <property type="term" value="F:glycosyltransferase activity"/>
    <property type="evidence" value="ECO:0007669"/>
    <property type="project" value="InterPro"/>
</dbReference>
<gene>
    <name evidence="3" type="ORF">MBESOW_P2314</name>
</gene>
<name>A0A401J358_SPHXE</name>
<protein>
    <recommendedName>
        <fullName evidence="2">Glycosyl transferase family 1 domain-containing protein</fullName>
    </recommendedName>
</protein>
<evidence type="ECO:0000313" key="4">
    <source>
        <dbReference type="Proteomes" id="UP000290975"/>
    </source>
</evidence>
<dbReference type="InterPro" id="IPR011990">
    <property type="entry name" value="TPR-like_helical_dom_sf"/>
</dbReference>
<dbReference type="Gene3D" id="3.40.50.2000">
    <property type="entry name" value="Glycogen Phosphorylase B"/>
    <property type="match status" value="1"/>
</dbReference>
<evidence type="ECO:0000313" key="3">
    <source>
        <dbReference type="EMBL" id="GBH31053.1"/>
    </source>
</evidence>
<dbReference type="Pfam" id="PF00534">
    <property type="entry name" value="Glycos_transf_1"/>
    <property type="match status" value="1"/>
</dbReference>
<dbReference type="EMBL" id="BBQY01000013">
    <property type="protein sequence ID" value="GBH31053.1"/>
    <property type="molecule type" value="Genomic_DNA"/>
</dbReference>
<keyword evidence="4" id="KW-1185">Reference proteome</keyword>
<evidence type="ECO:0000259" key="2">
    <source>
        <dbReference type="Pfam" id="PF00534"/>
    </source>
</evidence>
<dbReference type="Proteomes" id="UP000290975">
    <property type="component" value="Unassembled WGS sequence"/>
</dbReference>
<dbReference type="AlphaFoldDB" id="A0A401J358"/>
<organism evidence="3 4">
    <name type="scientific">Sphingobium xenophagum</name>
    <dbReference type="NCBI Taxonomy" id="121428"/>
    <lineage>
        <taxon>Bacteria</taxon>
        <taxon>Pseudomonadati</taxon>
        <taxon>Pseudomonadota</taxon>
        <taxon>Alphaproteobacteria</taxon>
        <taxon>Sphingomonadales</taxon>
        <taxon>Sphingomonadaceae</taxon>
        <taxon>Sphingobium</taxon>
    </lineage>
</organism>
<accession>A0A401J358</accession>
<dbReference type="InterPro" id="IPR019734">
    <property type="entry name" value="TPR_rpt"/>
</dbReference>
<dbReference type="InterPro" id="IPR001296">
    <property type="entry name" value="Glyco_trans_1"/>
</dbReference>
<dbReference type="SUPFAM" id="SSF48452">
    <property type="entry name" value="TPR-like"/>
    <property type="match status" value="1"/>
</dbReference>
<keyword evidence="1" id="KW-0808">Transferase</keyword>
<dbReference type="SMART" id="SM00028">
    <property type="entry name" value="TPR"/>
    <property type="match status" value="2"/>
</dbReference>
<dbReference type="PANTHER" id="PTHR46401">
    <property type="entry name" value="GLYCOSYLTRANSFERASE WBBK-RELATED"/>
    <property type="match status" value="1"/>
</dbReference>
<evidence type="ECO:0000256" key="1">
    <source>
        <dbReference type="ARBA" id="ARBA00022679"/>
    </source>
</evidence>
<dbReference type="PANTHER" id="PTHR46401:SF2">
    <property type="entry name" value="GLYCOSYLTRANSFERASE WBBK-RELATED"/>
    <property type="match status" value="1"/>
</dbReference>
<dbReference type="SUPFAM" id="SSF53756">
    <property type="entry name" value="UDP-Glycosyltransferase/glycogen phosphorylase"/>
    <property type="match status" value="1"/>
</dbReference>
<feature type="domain" description="Glycosyl transferase family 1" evidence="2">
    <location>
        <begin position="361"/>
        <end position="511"/>
    </location>
</feature>
<comment type="caution">
    <text evidence="3">The sequence shown here is derived from an EMBL/GenBank/DDBJ whole genome shotgun (WGS) entry which is preliminary data.</text>
</comment>
<dbReference type="CDD" id="cd03809">
    <property type="entry name" value="GT4_MtfB-like"/>
    <property type="match status" value="1"/>
</dbReference>
<sequence length="680" mass="77007">MQQDWIAAAEAYRQALTHEPHLHHIWIQLGHVEKEAGNIAGATVAYDEAARLKLEDAEPLLHLGHMAKRWHQPETAAKYFIRALQRDRTNLQAVAELARVMPDREDMDLAAWLDVLSVLHIDPATQMIEDERQRSCHSIALDVTDLLAFLGQRRLPTGIQRVQIEVSLALLQRRGDFQIIFCIYSSARRGWVKIRPDYLKKICELAKESDDIYDPIWRKNLYELYCSIAISRKISFLPKDILINLGTSWSERNYLLDVRTARSKNAIIYIPLVFDLIPLINKNWFMQSLVQDYRLWFQSLLYSSDGYLVISEATQRDLLQKSAQFGVEVEPESVAVLPLNGDFRQGSARADVLQAYGLAPRRYVLLVSTLEPRKNHRGAFSAWLTLADALGESAMPHLVCVGGRGWLNEDLHQMLRENPALKRMVHILHGVPDDSLAALYEHCLFTLYPSFYEGWGLPVSESLSYGKVPAISRTSSLPEAGGRYACYFDPENPADIAATVRSLFDEEKLNAAEVAIAQDYLPQTWHRIAQDLLSHARAIIPRVEKELVRIDNASIWDFTNAQFMEDYEHRRSGEALRLGRAWLTPTETGCGIKGDDAALWFYWAGLPDTVLHIYCIGSRDARVEVEFDGLRRIFRIEDRMSTVIPGSLPQVAGPMRIAIVPIAGNVIVEKVVVTCADASG</sequence>